<organism evidence="1 2">
    <name type="scientific">Gordonia aquimaris</name>
    <dbReference type="NCBI Taxonomy" id="2984863"/>
    <lineage>
        <taxon>Bacteria</taxon>
        <taxon>Bacillati</taxon>
        <taxon>Actinomycetota</taxon>
        <taxon>Actinomycetes</taxon>
        <taxon>Mycobacteriales</taxon>
        <taxon>Gordoniaceae</taxon>
        <taxon>Gordonia</taxon>
    </lineage>
</organism>
<dbReference type="AlphaFoldDB" id="A0A9X3D3L6"/>
<evidence type="ECO:0000313" key="2">
    <source>
        <dbReference type="Proteomes" id="UP001143347"/>
    </source>
</evidence>
<gene>
    <name evidence="1" type="ORF">OSB52_10180</name>
</gene>
<dbReference type="Pfam" id="PF02575">
    <property type="entry name" value="YbaB_DNA_bd"/>
    <property type="match status" value="1"/>
</dbReference>
<name>A0A9X3D3L6_9ACTN</name>
<dbReference type="Gene3D" id="3.30.1310.10">
    <property type="entry name" value="Nucleoid-associated protein YbaB-like domain"/>
    <property type="match status" value="1"/>
</dbReference>
<dbReference type="EMBL" id="JAPKFM010000008">
    <property type="protein sequence ID" value="MCX2964458.1"/>
    <property type="molecule type" value="Genomic_DNA"/>
</dbReference>
<evidence type="ECO:0000313" key="1">
    <source>
        <dbReference type="EMBL" id="MCX2964458.1"/>
    </source>
</evidence>
<dbReference type="RefSeq" id="WP_235725014.1">
    <property type="nucleotide sequence ID" value="NZ_JAPKFM010000008.1"/>
</dbReference>
<dbReference type="InterPro" id="IPR036894">
    <property type="entry name" value="YbaB-like_sf"/>
</dbReference>
<reference evidence="1" key="1">
    <citation type="submission" date="2022-10" db="EMBL/GenBank/DDBJ databases">
        <title>WGS of marine actinomycetes from Thailand.</title>
        <authorList>
            <person name="Thawai C."/>
        </authorList>
    </citation>
    <scope>NUCLEOTIDE SEQUENCE</scope>
    <source>
        <strain evidence="1">SW21</strain>
    </source>
</reference>
<proteinExistence type="predicted"/>
<sequence>MSWAMDELEARAHAQLNSLYELNERYAAISVRETSADDLVTVEVDGVGALTGLWLAPGANEMGGPRLGEQIVATAALAAQRAFAKRASITEEFNESFGDLVNSRPRTD</sequence>
<accession>A0A9X3D3L6</accession>
<keyword evidence="2" id="KW-1185">Reference proteome</keyword>
<dbReference type="InterPro" id="IPR004401">
    <property type="entry name" value="YbaB/EbfC"/>
</dbReference>
<dbReference type="Proteomes" id="UP001143347">
    <property type="component" value="Unassembled WGS sequence"/>
</dbReference>
<dbReference type="GO" id="GO:0003677">
    <property type="term" value="F:DNA binding"/>
    <property type="evidence" value="ECO:0007669"/>
    <property type="project" value="InterPro"/>
</dbReference>
<comment type="caution">
    <text evidence="1">The sequence shown here is derived from an EMBL/GenBank/DDBJ whole genome shotgun (WGS) entry which is preliminary data.</text>
</comment>
<protein>
    <submittedName>
        <fullName evidence="1">YbaB/EbfC family nucleoid-associated protein</fullName>
    </submittedName>
</protein>